<evidence type="ECO:0000313" key="1">
    <source>
        <dbReference type="EMBL" id="PKR86814.1"/>
    </source>
</evidence>
<proteinExistence type="predicted"/>
<comment type="caution">
    <text evidence="1">The sequence shown here is derived from an EMBL/GenBank/DDBJ whole genome shotgun (WGS) entry which is preliminary data.</text>
</comment>
<dbReference type="Proteomes" id="UP000233440">
    <property type="component" value="Unassembled WGS sequence"/>
</dbReference>
<keyword evidence="2" id="KW-1185">Reference proteome</keyword>
<dbReference type="EMBL" id="PIQO01000001">
    <property type="protein sequence ID" value="PKR86814.1"/>
    <property type="molecule type" value="Genomic_DNA"/>
</dbReference>
<reference evidence="1 2" key="1">
    <citation type="submission" date="2017-11" db="EMBL/GenBank/DDBJ databases">
        <title>Bacillus camelliae sp. nov., isolated from pu'er tea.</title>
        <authorList>
            <person name="Niu L."/>
        </authorList>
    </citation>
    <scope>NUCLEOTIDE SEQUENCE [LARGE SCALE GENOMIC DNA]</scope>
    <source>
        <strain evidence="1 2">7578-1</strain>
    </source>
</reference>
<name>A0A2N3LQK7_9BACI</name>
<dbReference type="AlphaFoldDB" id="A0A2N3LQK7"/>
<protein>
    <submittedName>
        <fullName evidence="1">Uncharacterized protein</fullName>
    </submittedName>
</protein>
<gene>
    <name evidence="1" type="ORF">CWO92_01785</name>
</gene>
<organism evidence="1 2">
    <name type="scientific">Heyndrickxia camelliae</name>
    <dbReference type="NCBI Taxonomy" id="1707093"/>
    <lineage>
        <taxon>Bacteria</taxon>
        <taxon>Bacillati</taxon>
        <taxon>Bacillota</taxon>
        <taxon>Bacilli</taxon>
        <taxon>Bacillales</taxon>
        <taxon>Bacillaceae</taxon>
        <taxon>Heyndrickxia</taxon>
    </lineage>
</organism>
<evidence type="ECO:0000313" key="2">
    <source>
        <dbReference type="Proteomes" id="UP000233440"/>
    </source>
</evidence>
<accession>A0A2N3LQK7</accession>
<sequence length="97" mass="10795">MFCICIPKAILTAGKATGYEFGVLLISTKKNGNKSRGYECDDIKPKKFSIDKKSSFFYQITNQSELSVMLKAKNGEELTVRMDAYNGRCLEVIGPSN</sequence>